<dbReference type="SUPFAM" id="SSF48726">
    <property type="entry name" value="Immunoglobulin"/>
    <property type="match status" value="1"/>
</dbReference>
<evidence type="ECO:0000313" key="6">
    <source>
        <dbReference type="Ensembl" id="ENSECAP00000037234.1"/>
    </source>
</evidence>
<dbReference type="Proteomes" id="UP000002281">
    <property type="component" value="Chromosome 24"/>
</dbReference>
<feature type="signal peptide" evidence="4">
    <location>
        <begin position="1"/>
        <end position="19"/>
    </location>
</feature>
<reference evidence="6 7" key="1">
    <citation type="journal article" date="2009" name="Science">
        <title>Genome sequence, comparative analysis, and population genetics of the domestic horse.</title>
        <authorList>
            <consortium name="Broad Institute Genome Sequencing Platform"/>
            <consortium name="Broad Institute Whole Genome Assembly Team"/>
            <person name="Wade C.M."/>
            <person name="Giulotto E."/>
            <person name="Sigurdsson S."/>
            <person name="Zoli M."/>
            <person name="Gnerre S."/>
            <person name="Imsland F."/>
            <person name="Lear T.L."/>
            <person name="Adelson D.L."/>
            <person name="Bailey E."/>
            <person name="Bellone R.R."/>
            <person name="Bloecker H."/>
            <person name="Distl O."/>
            <person name="Edgar R.C."/>
            <person name="Garber M."/>
            <person name="Leeb T."/>
            <person name="Mauceli E."/>
            <person name="MacLeod J.N."/>
            <person name="Penedo M.C.T."/>
            <person name="Raison J.M."/>
            <person name="Sharpe T."/>
            <person name="Vogel J."/>
            <person name="Andersson L."/>
            <person name="Antczak D.F."/>
            <person name="Biagi T."/>
            <person name="Binns M.M."/>
            <person name="Chowdhary B.P."/>
            <person name="Coleman S.J."/>
            <person name="Della Valle G."/>
            <person name="Fryc S."/>
            <person name="Guerin G."/>
            <person name="Hasegawa T."/>
            <person name="Hill E.W."/>
            <person name="Jurka J."/>
            <person name="Kiialainen A."/>
            <person name="Lindgren G."/>
            <person name="Liu J."/>
            <person name="Magnani E."/>
            <person name="Mickelson J.R."/>
            <person name="Murray J."/>
            <person name="Nergadze S.G."/>
            <person name="Onofrio R."/>
            <person name="Pedroni S."/>
            <person name="Piras M.F."/>
            <person name="Raudsepp T."/>
            <person name="Rocchi M."/>
            <person name="Roeed K.H."/>
            <person name="Ryder O.A."/>
            <person name="Searle S."/>
            <person name="Skow L."/>
            <person name="Swinburne J.E."/>
            <person name="Syvaenen A.C."/>
            <person name="Tozaki T."/>
            <person name="Valberg S.J."/>
            <person name="Vaudin M."/>
            <person name="White J.R."/>
            <person name="Zody M.C."/>
            <person name="Lander E.S."/>
            <person name="Lindblad-Toh K."/>
        </authorList>
    </citation>
    <scope>NUCLEOTIDE SEQUENCE [LARGE SCALE GENOMIC DNA]</scope>
    <source>
        <strain evidence="6 7">Thoroughbred</strain>
    </source>
</reference>
<proteinExistence type="predicted"/>
<keyword evidence="2" id="KW-1064">Adaptive immunity</keyword>
<name>A0A3Q2HQM0_HORSE</name>
<dbReference type="InterPro" id="IPR050199">
    <property type="entry name" value="IgHV"/>
</dbReference>
<dbReference type="STRING" id="9796.ENSECAP00000037234"/>
<dbReference type="PaxDb" id="9796-ENSECAP00000037234"/>
<dbReference type="Ensembl" id="ENSECAT00000053613.2">
    <property type="protein sequence ID" value="ENSECAP00000037234.1"/>
    <property type="gene ID" value="ENSECAG00000039329.2"/>
</dbReference>
<organism evidence="6 7">
    <name type="scientific">Equus caballus</name>
    <name type="common">Horse</name>
    <dbReference type="NCBI Taxonomy" id="9796"/>
    <lineage>
        <taxon>Eukaryota</taxon>
        <taxon>Metazoa</taxon>
        <taxon>Chordata</taxon>
        <taxon>Craniata</taxon>
        <taxon>Vertebrata</taxon>
        <taxon>Euteleostomi</taxon>
        <taxon>Mammalia</taxon>
        <taxon>Eutheria</taxon>
        <taxon>Laurasiatheria</taxon>
        <taxon>Perissodactyla</taxon>
        <taxon>Equidae</taxon>
        <taxon>Equus</taxon>
    </lineage>
</organism>
<dbReference type="PROSITE" id="PS50835">
    <property type="entry name" value="IG_LIKE"/>
    <property type="match status" value="1"/>
</dbReference>
<feature type="domain" description="Ig-like" evidence="5">
    <location>
        <begin position="3"/>
        <end position="114"/>
    </location>
</feature>
<dbReference type="InterPro" id="IPR007110">
    <property type="entry name" value="Ig-like_dom"/>
</dbReference>
<dbReference type="GO" id="GO:0016064">
    <property type="term" value="P:immunoglobulin mediated immune response"/>
    <property type="evidence" value="ECO:0000318"/>
    <property type="project" value="GO_Central"/>
</dbReference>
<keyword evidence="3" id="KW-1280">Immunoglobulin</keyword>
<accession>A0A3Q2HQM0</accession>
<feature type="chain" id="PRO_5018779250" description="Ig-like domain-containing protein" evidence="4">
    <location>
        <begin position="20"/>
        <end position="123"/>
    </location>
</feature>
<dbReference type="AlphaFoldDB" id="A0A3Q2HQM0"/>
<evidence type="ECO:0000313" key="7">
    <source>
        <dbReference type="Proteomes" id="UP000002281"/>
    </source>
</evidence>
<dbReference type="InterPro" id="IPR013106">
    <property type="entry name" value="Ig_V-set"/>
</dbReference>
<evidence type="ECO:0000256" key="2">
    <source>
        <dbReference type="ARBA" id="ARBA00023130"/>
    </source>
</evidence>
<sequence>MAPLLVVFCLLAALHGVEAEDPLVQWGGGVVVSSQTLSLTCAAYKRKVSEYSLWWIRLLPGKGLECVGVIWAKGDTQCSPHLQSRVSISRDATKNQVFLQLSSVMPEDSGVYYCAQDTVIQML</sequence>
<dbReference type="OMA" id="ITDSSCC"/>
<dbReference type="Pfam" id="PF07686">
    <property type="entry name" value="V-set"/>
    <property type="match status" value="1"/>
</dbReference>
<dbReference type="GO" id="GO:0003823">
    <property type="term" value="F:antigen binding"/>
    <property type="evidence" value="ECO:0000318"/>
    <property type="project" value="GO_Central"/>
</dbReference>
<keyword evidence="7" id="KW-1185">Reference proteome</keyword>
<evidence type="ECO:0000256" key="1">
    <source>
        <dbReference type="ARBA" id="ARBA00022859"/>
    </source>
</evidence>
<protein>
    <recommendedName>
        <fullName evidence="5">Ig-like domain-containing protein</fullName>
    </recommendedName>
</protein>
<dbReference type="SMR" id="A0A3Q2HQM0"/>
<dbReference type="GeneTree" id="ENSGT01030000234536"/>
<dbReference type="Bgee" id="ENSECAG00000039329">
    <property type="expression patterns" value="Expressed in leukocyte and 3 other cell types or tissues"/>
</dbReference>
<reference evidence="6" key="3">
    <citation type="submission" date="2025-09" db="UniProtKB">
        <authorList>
            <consortium name="Ensembl"/>
        </authorList>
    </citation>
    <scope>IDENTIFICATION</scope>
    <source>
        <strain evidence="6">Thoroughbred</strain>
    </source>
</reference>
<dbReference type="GO" id="GO:0005576">
    <property type="term" value="C:extracellular region"/>
    <property type="evidence" value="ECO:0007669"/>
    <property type="project" value="UniProtKB-ARBA"/>
</dbReference>
<keyword evidence="4" id="KW-0732">Signal</keyword>
<dbReference type="InterPro" id="IPR013783">
    <property type="entry name" value="Ig-like_fold"/>
</dbReference>
<dbReference type="Gene3D" id="2.60.40.10">
    <property type="entry name" value="Immunoglobulins"/>
    <property type="match status" value="1"/>
</dbReference>
<keyword evidence="1" id="KW-0391">Immunity</keyword>
<dbReference type="InParanoid" id="A0A3Q2HQM0"/>
<dbReference type="GO" id="GO:0019814">
    <property type="term" value="C:immunoglobulin complex"/>
    <property type="evidence" value="ECO:0007669"/>
    <property type="project" value="UniProtKB-KW"/>
</dbReference>
<dbReference type="InterPro" id="IPR036179">
    <property type="entry name" value="Ig-like_dom_sf"/>
</dbReference>
<evidence type="ECO:0000256" key="4">
    <source>
        <dbReference type="SAM" id="SignalP"/>
    </source>
</evidence>
<reference evidence="6" key="2">
    <citation type="submission" date="2025-08" db="UniProtKB">
        <authorList>
            <consortium name="Ensembl"/>
        </authorList>
    </citation>
    <scope>IDENTIFICATION</scope>
    <source>
        <strain evidence="6">Thoroughbred</strain>
    </source>
</reference>
<evidence type="ECO:0000259" key="5">
    <source>
        <dbReference type="PROSITE" id="PS50835"/>
    </source>
</evidence>
<dbReference type="PANTHER" id="PTHR23266">
    <property type="entry name" value="IMMUNOGLOBULIN HEAVY CHAIN"/>
    <property type="match status" value="1"/>
</dbReference>
<evidence type="ECO:0000256" key="3">
    <source>
        <dbReference type="ARBA" id="ARBA00043265"/>
    </source>
</evidence>
<dbReference type="SMART" id="SM00406">
    <property type="entry name" value="IGv"/>
    <property type="match status" value="1"/>
</dbReference>